<evidence type="ECO:0000256" key="1">
    <source>
        <dbReference type="SAM" id="SignalP"/>
    </source>
</evidence>
<evidence type="ECO:0008006" key="4">
    <source>
        <dbReference type="Google" id="ProtNLM"/>
    </source>
</evidence>
<dbReference type="Proteomes" id="UP000276103">
    <property type="component" value="Unassembled WGS sequence"/>
</dbReference>
<accession>A0A3S1C0U0</accession>
<name>A0A3S1C0U0_ANAVA</name>
<dbReference type="InterPro" id="IPR021256">
    <property type="entry name" value="DUF2808"/>
</dbReference>
<dbReference type="EMBL" id="RSCM01000013">
    <property type="protein sequence ID" value="RUS94605.1"/>
    <property type="molecule type" value="Genomic_DNA"/>
</dbReference>
<organism evidence="2 3">
    <name type="scientific">Trichormus variabilis SAG 1403-4b</name>
    <dbReference type="NCBI Taxonomy" id="447716"/>
    <lineage>
        <taxon>Bacteria</taxon>
        <taxon>Bacillati</taxon>
        <taxon>Cyanobacteriota</taxon>
        <taxon>Cyanophyceae</taxon>
        <taxon>Nostocales</taxon>
        <taxon>Nostocaceae</taxon>
        <taxon>Trichormus</taxon>
    </lineage>
</organism>
<evidence type="ECO:0000313" key="2">
    <source>
        <dbReference type="EMBL" id="RUS94605.1"/>
    </source>
</evidence>
<evidence type="ECO:0000313" key="3">
    <source>
        <dbReference type="Proteomes" id="UP000276103"/>
    </source>
</evidence>
<proteinExistence type="predicted"/>
<protein>
    <recommendedName>
        <fullName evidence="4">DUF2808 domain-containing protein</fullName>
    </recommendedName>
</protein>
<dbReference type="RefSeq" id="WP_127055580.1">
    <property type="nucleotide sequence ID" value="NZ_RSCM01000013.1"/>
</dbReference>
<comment type="caution">
    <text evidence="2">The sequence shown here is derived from an EMBL/GenBank/DDBJ whole genome shotgun (WGS) entry which is preliminary data.</text>
</comment>
<keyword evidence="1" id="KW-0732">Signal</keyword>
<dbReference type="AlphaFoldDB" id="A0A3S1C0U0"/>
<dbReference type="OrthoDB" id="423143at2"/>
<dbReference type="Pfam" id="PF10989">
    <property type="entry name" value="DUF2808"/>
    <property type="match status" value="1"/>
</dbReference>
<feature type="signal peptide" evidence="1">
    <location>
        <begin position="1"/>
        <end position="23"/>
    </location>
</feature>
<sequence length="157" mass="16885">MKNLIYAVVFTLSIVASVPTAWAKNPNDAKFSHLGNSAAVPNTANTPNATHKFDVHVQGKALSELSIDLPEGVSIDQGIEVKNKLGQKLSTTVSINNRKATVTFQEPVAPGTSISIRMKGVNTLGYQNTWHYSVSVKKVDMKAEIPLGLARIHTYGG</sequence>
<gene>
    <name evidence="2" type="ORF">DSM107003_37340</name>
</gene>
<feature type="chain" id="PRO_5018725534" description="DUF2808 domain-containing protein" evidence="1">
    <location>
        <begin position="24"/>
        <end position="157"/>
    </location>
</feature>
<keyword evidence="3" id="KW-1185">Reference proteome</keyword>
<reference evidence="2 3" key="1">
    <citation type="journal article" date="2019" name="Genome Biol. Evol.">
        <title>Day and night: Metabolic profiles and evolutionary relationships of six axenic non-marine cyanobacteria.</title>
        <authorList>
            <person name="Will S.E."/>
            <person name="Henke P."/>
            <person name="Boedeker C."/>
            <person name="Huang S."/>
            <person name="Brinkmann H."/>
            <person name="Rohde M."/>
            <person name="Jarek M."/>
            <person name="Friedl T."/>
            <person name="Seufert S."/>
            <person name="Schumacher M."/>
            <person name="Overmann J."/>
            <person name="Neumann-Schaal M."/>
            <person name="Petersen J."/>
        </authorList>
    </citation>
    <scope>NUCLEOTIDE SEQUENCE [LARGE SCALE GENOMIC DNA]</scope>
    <source>
        <strain evidence="2 3">SAG 1403-4b</strain>
    </source>
</reference>